<dbReference type="InterPro" id="IPR018652">
    <property type="entry name" value="DUF2082_NA-bd_Znr"/>
</dbReference>
<dbReference type="Pfam" id="PF09855">
    <property type="entry name" value="Zn_ribbon_13"/>
    <property type="match status" value="1"/>
</dbReference>
<reference evidence="1 2" key="1">
    <citation type="submission" date="2023-03" db="EMBL/GenBank/DDBJ databases">
        <title>Bacillus Genome Sequencing.</title>
        <authorList>
            <person name="Dunlap C."/>
        </authorList>
    </citation>
    <scope>NUCLEOTIDE SEQUENCE [LARGE SCALE GENOMIC DNA]</scope>
    <source>
        <strain evidence="1 2">BD-525</strain>
    </source>
</reference>
<proteinExistence type="predicted"/>
<keyword evidence="2" id="KW-1185">Reference proteome</keyword>
<evidence type="ECO:0000313" key="1">
    <source>
        <dbReference type="EMBL" id="MEC0240357.1"/>
    </source>
</evidence>
<sequence length="130" mass="14542">MIQCPWCGQEIELVDQECPECKTEVLPEHLMGSNGETNALEDAEADTADLDIETVIMNEFKCSKCGHDECITDELAMNGTGISKIMDINYHHFLFVSCTHCGFVEIYNPDVLRGYKSGKLSTVMDILFGR</sequence>
<comment type="caution">
    <text evidence="1">The sequence shown here is derived from an EMBL/GenBank/DDBJ whole genome shotgun (WGS) entry which is preliminary data.</text>
</comment>
<dbReference type="Proteomes" id="UP001344632">
    <property type="component" value="Unassembled WGS sequence"/>
</dbReference>
<gene>
    <name evidence="1" type="ORF">P4H66_10895</name>
</gene>
<accession>A0ABU6GMN6</accession>
<protein>
    <submittedName>
        <fullName evidence="1">Zinc ribbon domain-containing protein</fullName>
    </submittedName>
</protein>
<evidence type="ECO:0000313" key="2">
    <source>
        <dbReference type="Proteomes" id="UP001344632"/>
    </source>
</evidence>
<dbReference type="EMBL" id="JARLKZ010000006">
    <property type="protein sequence ID" value="MEC0240357.1"/>
    <property type="molecule type" value="Genomic_DNA"/>
</dbReference>
<name>A0ABU6GMN6_9BACL</name>
<dbReference type="RefSeq" id="WP_326088010.1">
    <property type="nucleotide sequence ID" value="NZ_JARLKZ010000006.1"/>
</dbReference>
<organism evidence="1 2">
    <name type="scientific">Paenibacillus dokdonensis</name>
    <dbReference type="NCBI Taxonomy" id="2567944"/>
    <lineage>
        <taxon>Bacteria</taxon>
        <taxon>Bacillati</taxon>
        <taxon>Bacillota</taxon>
        <taxon>Bacilli</taxon>
        <taxon>Bacillales</taxon>
        <taxon>Paenibacillaceae</taxon>
        <taxon>Paenibacillus</taxon>
    </lineage>
</organism>